<sequence>MSISLQLLKQILFFGTTSDQSVSVPADLAKYYNTITVHHSGNGDNYMGIKELQQKEQDDGYADIPYHFAIDSKGNIYEGRPIGVKGSHVKG</sequence>
<dbReference type="GO" id="GO:0009253">
    <property type="term" value="P:peptidoglycan catabolic process"/>
    <property type="evidence" value="ECO:0007669"/>
    <property type="project" value="InterPro"/>
</dbReference>
<dbReference type="GO" id="GO:0008745">
    <property type="term" value="F:N-acetylmuramoyl-L-alanine amidase activity"/>
    <property type="evidence" value="ECO:0007669"/>
    <property type="project" value="InterPro"/>
</dbReference>
<dbReference type="AlphaFoldDB" id="A0A411DLL1"/>
<gene>
    <name evidence="1" type="ORF">EU348_08595</name>
</gene>
<dbReference type="InterPro" id="IPR036505">
    <property type="entry name" value="Amidase/PGRP_sf"/>
</dbReference>
<organism evidence="1">
    <name type="scientific">Chryseobacterium indologenes</name>
    <name type="common">Flavobacterium indologenes</name>
    <dbReference type="NCBI Taxonomy" id="253"/>
    <lineage>
        <taxon>Bacteria</taxon>
        <taxon>Pseudomonadati</taxon>
        <taxon>Bacteroidota</taxon>
        <taxon>Flavobacteriia</taxon>
        <taxon>Flavobacteriales</taxon>
        <taxon>Weeksellaceae</taxon>
        <taxon>Chryseobacterium group</taxon>
        <taxon>Chryseobacterium</taxon>
    </lineage>
</organism>
<dbReference type="CDD" id="cd06583">
    <property type="entry name" value="PGRP"/>
    <property type="match status" value="1"/>
</dbReference>
<protein>
    <submittedName>
        <fullName evidence="1">N-acetylmuramoyl-L-alanine amidase</fullName>
    </submittedName>
</protein>
<dbReference type="InterPro" id="IPR002502">
    <property type="entry name" value="Amidase_domain"/>
</dbReference>
<accession>A0A411DLL1</accession>
<evidence type="ECO:0000313" key="1">
    <source>
        <dbReference type="EMBL" id="QBA21245.1"/>
    </source>
</evidence>
<dbReference type="Gene3D" id="3.40.80.10">
    <property type="entry name" value="Peptidoglycan recognition protein-like"/>
    <property type="match status" value="1"/>
</dbReference>
<proteinExistence type="predicted"/>
<dbReference type="EMBL" id="CP035532">
    <property type="protein sequence ID" value="QBA21245.1"/>
    <property type="molecule type" value="Genomic_DNA"/>
</dbReference>
<reference evidence="1" key="1">
    <citation type="submission" date="2019-01" db="EMBL/GenBank/DDBJ databases">
        <title>Whole Genome Sequencing for Putative Detection of Antimicrobial Resistance and Potential Virulence Factors in Chryseobacterium indologenes isolated from Nile Tilapia in Tanzania.</title>
        <authorList>
            <person name="Mwega E."/>
            <person name="Mutoloki S."/>
            <person name="Mugimba K."/>
            <person name="Colquhoun D."/>
            <person name="Mdegela R."/>
            <person name="Evensen O."/>
            <person name="Wasteson Y."/>
        </authorList>
    </citation>
    <scope>NUCLEOTIDE SEQUENCE [LARGE SCALE GENOMIC DNA]</scope>
    <source>
        <strain evidence="1">StR 01</strain>
    </source>
</reference>
<dbReference type="SUPFAM" id="SSF55846">
    <property type="entry name" value="N-acetylmuramoyl-L-alanine amidase-like"/>
    <property type="match status" value="1"/>
</dbReference>
<name>A0A411DLL1_CHRID</name>